<organism evidence="1 2">
    <name type="scientific">Aspergillus pseudodeflectus</name>
    <dbReference type="NCBI Taxonomy" id="176178"/>
    <lineage>
        <taxon>Eukaryota</taxon>
        <taxon>Fungi</taxon>
        <taxon>Dikarya</taxon>
        <taxon>Ascomycota</taxon>
        <taxon>Pezizomycotina</taxon>
        <taxon>Eurotiomycetes</taxon>
        <taxon>Eurotiomycetidae</taxon>
        <taxon>Eurotiales</taxon>
        <taxon>Aspergillaceae</taxon>
        <taxon>Aspergillus</taxon>
        <taxon>Aspergillus subgen. Nidulantes</taxon>
    </lineage>
</organism>
<dbReference type="Proteomes" id="UP001610444">
    <property type="component" value="Unassembled WGS sequence"/>
</dbReference>
<dbReference type="EMBL" id="JBFXLR010000054">
    <property type="protein sequence ID" value="KAL2842003.1"/>
    <property type="molecule type" value="Genomic_DNA"/>
</dbReference>
<evidence type="ECO:0000313" key="1">
    <source>
        <dbReference type="EMBL" id="KAL2842003.1"/>
    </source>
</evidence>
<reference evidence="1 2" key="1">
    <citation type="submission" date="2024-07" db="EMBL/GenBank/DDBJ databases">
        <title>Section-level genome sequencing and comparative genomics of Aspergillus sections Usti and Cavernicolus.</title>
        <authorList>
            <consortium name="Lawrence Berkeley National Laboratory"/>
            <person name="Nybo J.L."/>
            <person name="Vesth T.C."/>
            <person name="Theobald S."/>
            <person name="Frisvad J.C."/>
            <person name="Larsen T.O."/>
            <person name="Kjaerboelling I."/>
            <person name="Rothschild-Mancinelli K."/>
            <person name="Lyhne E.K."/>
            <person name="Kogle M.E."/>
            <person name="Barry K."/>
            <person name="Clum A."/>
            <person name="Na H."/>
            <person name="Ledsgaard L."/>
            <person name="Lin J."/>
            <person name="Lipzen A."/>
            <person name="Kuo A."/>
            <person name="Riley R."/>
            <person name="Mondo S."/>
            <person name="LaButti K."/>
            <person name="Haridas S."/>
            <person name="Pangalinan J."/>
            <person name="Salamov A.A."/>
            <person name="Simmons B.A."/>
            <person name="Magnuson J.K."/>
            <person name="Chen J."/>
            <person name="Drula E."/>
            <person name="Henrissat B."/>
            <person name="Wiebenga A."/>
            <person name="Lubbers R.J."/>
            <person name="Gomes A.C."/>
            <person name="Macurrencykelacurrency M.R."/>
            <person name="Stajich J."/>
            <person name="Grigoriev I.V."/>
            <person name="Mortensen U.H."/>
            <person name="De vries R.P."/>
            <person name="Baker S.E."/>
            <person name="Andersen M.R."/>
        </authorList>
    </citation>
    <scope>NUCLEOTIDE SEQUENCE [LARGE SCALE GENOMIC DNA]</scope>
    <source>
        <strain evidence="1 2">CBS 756.74</strain>
    </source>
</reference>
<evidence type="ECO:0008006" key="3">
    <source>
        <dbReference type="Google" id="ProtNLM"/>
    </source>
</evidence>
<dbReference type="GeneID" id="98161997"/>
<dbReference type="RefSeq" id="XP_070894871.1">
    <property type="nucleotide sequence ID" value="XM_071046833.1"/>
</dbReference>
<protein>
    <recommendedName>
        <fullName evidence="3">Transcription factor domain-containing protein</fullName>
    </recommendedName>
</protein>
<name>A0ABR4JPM7_9EURO</name>
<sequence>MATSYILHYRTESLSVIDSELLKRLYWLCFAHQCTQALHGRPTLVFSEVDRLTLLQPREINDAELSPIRPGDEDWHGNWTSYIPGLNILSRLFMTWFQSQHGPHAHSYSRLQTSFELATAALDSIPAELRWRGGLSRPRRGNFGTDVQMVNLHITHIHIKAFLLDQIDRAAAVDGHGSSNNWVPTARQDLFTDMLAIVYQMPEEVLVANGYSLIAKLRDIGLALLSGKGVNSVEVVESLNRLLAKLERLDFPPALSDSSPSGMDNGV</sequence>
<accession>A0ABR4JPM7</accession>
<evidence type="ECO:0000313" key="2">
    <source>
        <dbReference type="Proteomes" id="UP001610444"/>
    </source>
</evidence>
<comment type="caution">
    <text evidence="1">The sequence shown here is derived from an EMBL/GenBank/DDBJ whole genome shotgun (WGS) entry which is preliminary data.</text>
</comment>
<dbReference type="CDD" id="cd12148">
    <property type="entry name" value="fungal_TF_MHR"/>
    <property type="match status" value="1"/>
</dbReference>
<gene>
    <name evidence="1" type="ORF">BJX68DRAFT_270943</name>
</gene>
<keyword evidence="2" id="KW-1185">Reference proteome</keyword>
<proteinExistence type="predicted"/>